<dbReference type="EMBL" id="JASBWT010000009">
    <property type="protein sequence ID" value="KAJ9101802.1"/>
    <property type="molecule type" value="Genomic_DNA"/>
</dbReference>
<keyword evidence="2" id="KW-1185">Reference proteome</keyword>
<comment type="caution">
    <text evidence="1">The sequence shown here is derived from an EMBL/GenBank/DDBJ whole genome shotgun (WGS) entry which is preliminary data.</text>
</comment>
<gene>
    <name evidence="1" type="ORF">QFC21_003141</name>
</gene>
<proteinExistence type="predicted"/>
<accession>A0ACC2VSD6</accession>
<organism evidence="1 2">
    <name type="scientific">Naganishia friedmannii</name>
    <dbReference type="NCBI Taxonomy" id="89922"/>
    <lineage>
        <taxon>Eukaryota</taxon>
        <taxon>Fungi</taxon>
        <taxon>Dikarya</taxon>
        <taxon>Basidiomycota</taxon>
        <taxon>Agaricomycotina</taxon>
        <taxon>Tremellomycetes</taxon>
        <taxon>Filobasidiales</taxon>
        <taxon>Filobasidiaceae</taxon>
        <taxon>Naganishia</taxon>
    </lineage>
</organism>
<name>A0ACC2VSD6_9TREE</name>
<protein>
    <submittedName>
        <fullName evidence="1">Uncharacterized protein</fullName>
    </submittedName>
</protein>
<dbReference type="Proteomes" id="UP001227268">
    <property type="component" value="Unassembled WGS sequence"/>
</dbReference>
<sequence>MGYIEVRTSPAGDVLFASTRGLKPSEKGYIIAIALDPATGLFSGESNIDATSGNEEHTSLHRWETLTSGGWANAIAVCPEVGSNGEVWISLTDSEEGWVWMLQWMLARGFEIVGRVYLNQVEEGNIKEEETAEGKDVIGASVTVWYD</sequence>
<evidence type="ECO:0000313" key="2">
    <source>
        <dbReference type="Proteomes" id="UP001227268"/>
    </source>
</evidence>
<evidence type="ECO:0000313" key="1">
    <source>
        <dbReference type="EMBL" id="KAJ9101802.1"/>
    </source>
</evidence>
<reference evidence="1" key="1">
    <citation type="submission" date="2023-04" db="EMBL/GenBank/DDBJ databases">
        <title>Draft Genome sequencing of Naganishia species isolated from polar environments using Oxford Nanopore Technology.</title>
        <authorList>
            <person name="Leo P."/>
            <person name="Venkateswaran K."/>
        </authorList>
    </citation>
    <scope>NUCLEOTIDE SEQUENCE</scope>
    <source>
        <strain evidence="1">MNA-CCFEE 5423</strain>
    </source>
</reference>